<evidence type="ECO:0000313" key="3">
    <source>
        <dbReference type="Proteomes" id="UP000606974"/>
    </source>
</evidence>
<dbReference type="AlphaFoldDB" id="A0A8H7ACU8"/>
<proteinExistence type="predicted"/>
<organism evidence="2 3">
    <name type="scientific">Endocarpon pusillum</name>
    <dbReference type="NCBI Taxonomy" id="364733"/>
    <lineage>
        <taxon>Eukaryota</taxon>
        <taxon>Fungi</taxon>
        <taxon>Dikarya</taxon>
        <taxon>Ascomycota</taxon>
        <taxon>Pezizomycotina</taxon>
        <taxon>Eurotiomycetes</taxon>
        <taxon>Chaetothyriomycetidae</taxon>
        <taxon>Verrucariales</taxon>
        <taxon>Verrucariaceae</taxon>
        <taxon>Endocarpon</taxon>
    </lineage>
</organism>
<keyword evidence="1" id="KW-1133">Transmembrane helix</keyword>
<accession>A0A8H7ACU8</accession>
<reference evidence="2" key="1">
    <citation type="submission" date="2020-02" db="EMBL/GenBank/DDBJ databases">
        <authorList>
            <person name="Palmer J.M."/>
        </authorList>
    </citation>
    <scope>NUCLEOTIDE SEQUENCE</scope>
    <source>
        <strain evidence="2">EPUS1.4</strain>
        <tissue evidence="2">Thallus</tissue>
    </source>
</reference>
<evidence type="ECO:0000313" key="2">
    <source>
        <dbReference type="EMBL" id="KAF7505382.1"/>
    </source>
</evidence>
<sequence>MPIGQLIPDMEEATPSREMRLVSRFLHPLPPKALKQETRSWARGSGLTMLGTILIFLSPLILVVVLYVFSQRARKELDHNLIPRNPCLTDRSWIGIFEVNLAYGSFTYLQAKYLDAAWNLLVGKTSQAVAAWICYKVFAMALLRITERSRVSFNLYTATAFYPTDVLTLWKYVRGLAVSRTARERAILVWFCFAAAYVLTLSTILDLVTGYVTRQEAAIRLTDGGFASLSQVQWFDRTYKELDYYDVLNYPNKSDIFLHTRLGQNFTYFDLMDNSTSVWKRPPIVCVPNTEYR</sequence>
<name>A0A8H7ACU8_9EURO</name>
<gene>
    <name evidence="2" type="ORF">GJ744_001003</name>
</gene>
<evidence type="ECO:0000256" key="1">
    <source>
        <dbReference type="SAM" id="Phobius"/>
    </source>
</evidence>
<protein>
    <submittedName>
        <fullName evidence="2">Uncharacterized protein</fullName>
    </submittedName>
</protein>
<keyword evidence="1" id="KW-0472">Membrane</keyword>
<feature type="transmembrane region" description="Helical" evidence="1">
    <location>
        <begin position="47"/>
        <end position="69"/>
    </location>
</feature>
<feature type="transmembrane region" description="Helical" evidence="1">
    <location>
        <begin position="187"/>
        <end position="212"/>
    </location>
</feature>
<dbReference type="Proteomes" id="UP000606974">
    <property type="component" value="Unassembled WGS sequence"/>
</dbReference>
<dbReference type="OrthoDB" id="3903561at2759"/>
<keyword evidence="3" id="KW-1185">Reference proteome</keyword>
<keyword evidence="1" id="KW-0812">Transmembrane</keyword>
<dbReference type="EMBL" id="JAACFV010000111">
    <property type="protein sequence ID" value="KAF7505382.1"/>
    <property type="molecule type" value="Genomic_DNA"/>
</dbReference>
<comment type="caution">
    <text evidence="2">The sequence shown here is derived from an EMBL/GenBank/DDBJ whole genome shotgun (WGS) entry which is preliminary data.</text>
</comment>